<feature type="transmembrane region" description="Helical" evidence="6">
    <location>
        <begin position="278"/>
        <end position="303"/>
    </location>
</feature>
<feature type="transmembrane region" description="Helical" evidence="6">
    <location>
        <begin position="236"/>
        <end position="258"/>
    </location>
</feature>
<organism evidence="8 9">
    <name type="scientific">Laetiporus sulphureus 93-53</name>
    <dbReference type="NCBI Taxonomy" id="1314785"/>
    <lineage>
        <taxon>Eukaryota</taxon>
        <taxon>Fungi</taxon>
        <taxon>Dikarya</taxon>
        <taxon>Basidiomycota</taxon>
        <taxon>Agaricomycotina</taxon>
        <taxon>Agaricomycetes</taxon>
        <taxon>Polyporales</taxon>
        <taxon>Laetiporus</taxon>
    </lineage>
</organism>
<reference evidence="8 9" key="1">
    <citation type="journal article" date="2016" name="Mol. Biol. Evol.">
        <title>Comparative Genomics of Early-Diverging Mushroom-Forming Fungi Provides Insights into the Origins of Lignocellulose Decay Capabilities.</title>
        <authorList>
            <person name="Nagy L.G."/>
            <person name="Riley R."/>
            <person name="Tritt A."/>
            <person name="Adam C."/>
            <person name="Daum C."/>
            <person name="Floudas D."/>
            <person name="Sun H."/>
            <person name="Yadav J.S."/>
            <person name="Pangilinan J."/>
            <person name="Larsson K.H."/>
            <person name="Matsuura K."/>
            <person name="Barry K."/>
            <person name="Labutti K."/>
            <person name="Kuo R."/>
            <person name="Ohm R.A."/>
            <person name="Bhattacharya S.S."/>
            <person name="Shirouzu T."/>
            <person name="Yoshinaga Y."/>
            <person name="Martin F.M."/>
            <person name="Grigoriev I.V."/>
            <person name="Hibbett D.S."/>
        </authorList>
    </citation>
    <scope>NUCLEOTIDE SEQUENCE [LARGE SCALE GENOMIC DNA]</scope>
    <source>
        <strain evidence="8 9">93-53</strain>
    </source>
</reference>
<keyword evidence="4 6" id="KW-1133">Transmembrane helix</keyword>
<feature type="transmembrane region" description="Helical" evidence="6">
    <location>
        <begin position="324"/>
        <end position="345"/>
    </location>
</feature>
<dbReference type="STRING" id="1314785.A0A165EDL2"/>
<evidence type="ECO:0000313" key="8">
    <source>
        <dbReference type="EMBL" id="KZT06809.1"/>
    </source>
</evidence>
<dbReference type="PANTHER" id="PTHR22950:SF479">
    <property type="entry name" value="AMINO ACID TRANSPORTER (EUROFUNG)-RELATED"/>
    <property type="match status" value="1"/>
</dbReference>
<dbReference type="RefSeq" id="XP_040764549.1">
    <property type="nucleotide sequence ID" value="XM_040910710.1"/>
</dbReference>
<comment type="similarity">
    <text evidence="2">Belongs to the amino acid/polyamine transporter 2 family.</text>
</comment>
<feature type="transmembrane region" description="Helical" evidence="6">
    <location>
        <begin position="140"/>
        <end position="161"/>
    </location>
</feature>
<protein>
    <recommendedName>
        <fullName evidence="7">Amino acid transporter transmembrane domain-containing protein</fullName>
    </recommendedName>
</protein>
<comment type="subcellular location">
    <subcellularLocation>
        <location evidence="1">Membrane</location>
        <topology evidence="1">Multi-pass membrane protein</topology>
    </subcellularLocation>
</comment>
<dbReference type="Pfam" id="PF01490">
    <property type="entry name" value="Aa_trans"/>
    <property type="match status" value="1"/>
</dbReference>
<keyword evidence="9" id="KW-1185">Reference proteome</keyword>
<dbReference type="GO" id="GO:0016020">
    <property type="term" value="C:membrane"/>
    <property type="evidence" value="ECO:0007669"/>
    <property type="project" value="UniProtKB-SubCell"/>
</dbReference>
<dbReference type="AlphaFoldDB" id="A0A165EDL2"/>
<feature type="transmembrane region" description="Helical" evidence="6">
    <location>
        <begin position="60"/>
        <end position="81"/>
    </location>
</feature>
<dbReference type="Proteomes" id="UP000076871">
    <property type="component" value="Unassembled WGS sequence"/>
</dbReference>
<dbReference type="GeneID" id="63827739"/>
<evidence type="ECO:0000256" key="3">
    <source>
        <dbReference type="ARBA" id="ARBA00022692"/>
    </source>
</evidence>
<dbReference type="OrthoDB" id="40134at2759"/>
<evidence type="ECO:0000256" key="1">
    <source>
        <dbReference type="ARBA" id="ARBA00004141"/>
    </source>
</evidence>
<feature type="transmembrane region" description="Helical" evidence="6">
    <location>
        <begin position="351"/>
        <end position="371"/>
    </location>
</feature>
<keyword evidence="3 6" id="KW-0812">Transmembrane</keyword>
<sequence length="431" mass="46776">MILENDRNEVVDKTRLGQRDVFGEEDDHEIQYKTLSWQFVAFLMIAEIVSNGMLSLPNAMAAVSIVPSLVLTIFLGTLALFTAKLLIDFKLNHPEVHNMGDAGYIMFGPVGREILSLGTIIFAIFACGSELLSGQLALSTLSHSGLCAVILLLIFSAATFLGSIASWLGFASTLCIVLCGVLGIVGAGINPTAGRIIAATVSSSFYDAFLAITGPVFIRFFTLISEMRRPQDAMKAAWTLQVFATIYYAVFSAVVYVYLGNAVQSPALLSLSPVWSKIIFAMGLANFLISGALYAHTAAKLVFVRVFRRSRHLYSHTLPGWSTWILLCFATTAIAFILASAVPIFSDLVGITASVFASWYTYGIAGFFWLYDTYYLCGGKHALRRRWIGTILVVLIILAGAFICVAGTYVSVKLIVEAYDSGTVGRPFACS</sequence>
<evidence type="ECO:0000256" key="5">
    <source>
        <dbReference type="ARBA" id="ARBA00023136"/>
    </source>
</evidence>
<feature type="transmembrane region" description="Helical" evidence="6">
    <location>
        <begin position="114"/>
        <end position="134"/>
    </location>
</feature>
<accession>A0A165EDL2</accession>
<proteinExistence type="inferred from homology"/>
<feature type="domain" description="Amino acid transporter transmembrane" evidence="7">
    <location>
        <begin position="34"/>
        <end position="412"/>
    </location>
</feature>
<dbReference type="EMBL" id="KV427622">
    <property type="protein sequence ID" value="KZT06809.1"/>
    <property type="molecule type" value="Genomic_DNA"/>
</dbReference>
<dbReference type="InterPro" id="IPR013057">
    <property type="entry name" value="AA_transpt_TM"/>
</dbReference>
<keyword evidence="5 6" id="KW-0472">Membrane</keyword>
<evidence type="ECO:0000313" key="9">
    <source>
        <dbReference type="Proteomes" id="UP000076871"/>
    </source>
</evidence>
<evidence type="ECO:0000256" key="6">
    <source>
        <dbReference type="SAM" id="Phobius"/>
    </source>
</evidence>
<gene>
    <name evidence="8" type="ORF">LAESUDRAFT_736693</name>
</gene>
<evidence type="ECO:0000256" key="4">
    <source>
        <dbReference type="ARBA" id="ARBA00022989"/>
    </source>
</evidence>
<feature type="transmembrane region" description="Helical" evidence="6">
    <location>
        <begin position="391"/>
        <end position="412"/>
    </location>
</feature>
<evidence type="ECO:0000259" key="7">
    <source>
        <dbReference type="Pfam" id="PF01490"/>
    </source>
</evidence>
<feature type="transmembrane region" description="Helical" evidence="6">
    <location>
        <begin position="204"/>
        <end position="224"/>
    </location>
</feature>
<dbReference type="GO" id="GO:0015179">
    <property type="term" value="F:L-amino acid transmembrane transporter activity"/>
    <property type="evidence" value="ECO:0007669"/>
    <property type="project" value="TreeGrafter"/>
</dbReference>
<feature type="transmembrane region" description="Helical" evidence="6">
    <location>
        <begin position="168"/>
        <end position="189"/>
    </location>
</feature>
<name>A0A165EDL2_9APHY</name>
<dbReference type="InParanoid" id="A0A165EDL2"/>
<evidence type="ECO:0000256" key="2">
    <source>
        <dbReference type="ARBA" id="ARBA00008066"/>
    </source>
</evidence>
<dbReference type="PANTHER" id="PTHR22950">
    <property type="entry name" value="AMINO ACID TRANSPORTER"/>
    <property type="match status" value="1"/>
</dbReference>